<keyword evidence="3 6" id="KW-0812">Transmembrane</keyword>
<evidence type="ECO:0000256" key="2">
    <source>
        <dbReference type="ARBA" id="ARBA00007590"/>
    </source>
</evidence>
<dbReference type="GO" id="GO:0016020">
    <property type="term" value="C:membrane"/>
    <property type="evidence" value="ECO:0007669"/>
    <property type="project" value="UniProtKB-SubCell"/>
</dbReference>
<dbReference type="AlphaFoldDB" id="A9V4P1"/>
<keyword evidence="8" id="KW-1185">Reference proteome</keyword>
<dbReference type="STRING" id="81824.A9V4P1"/>
<feature type="transmembrane region" description="Helical" evidence="6">
    <location>
        <begin position="6"/>
        <end position="22"/>
    </location>
</feature>
<dbReference type="KEGG" id="mbr:MONBRDRAFT_9931"/>
<feature type="transmembrane region" description="Helical" evidence="6">
    <location>
        <begin position="115"/>
        <end position="133"/>
    </location>
</feature>
<gene>
    <name evidence="7" type="ORF">MONBRDRAFT_9931</name>
</gene>
<keyword evidence="5 6" id="KW-0472">Membrane</keyword>
<keyword evidence="4 6" id="KW-1133">Transmembrane helix</keyword>
<dbReference type="InterPro" id="IPR005349">
    <property type="entry name" value="TMEM14"/>
</dbReference>
<dbReference type="Proteomes" id="UP000001357">
    <property type="component" value="Unassembled WGS sequence"/>
</dbReference>
<dbReference type="RefSeq" id="XP_001747663.1">
    <property type="nucleotide sequence ID" value="XM_001747611.1"/>
</dbReference>
<evidence type="ECO:0000313" key="7">
    <source>
        <dbReference type="EMBL" id="EDQ87403.1"/>
    </source>
</evidence>
<feature type="transmembrane region" description="Helical" evidence="6">
    <location>
        <begin position="29"/>
        <end position="48"/>
    </location>
</feature>
<comment type="subcellular location">
    <subcellularLocation>
        <location evidence="1">Membrane</location>
    </subcellularLocation>
</comment>
<dbReference type="InParanoid" id="A9V4P1"/>
<evidence type="ECO:0000256" key="3">
    <source>
        <dbReference type="ARBA" id="ARBA00022692"/>
    </source>
</evidence>
<organism evidence="7 8">
    <name type="scientific">Monosiga brevicollis</name>
    <name type="common">Choanoflagellate</name>
    <dbReference type="NCBI Taxonomy" id="81824"/>
    <lineage>
        <taxon>Eukaryota</taxon>
        <taxon>Choanoflagellata</taxon>
        <taxon>Craspedida</taxon>
        <taxon>Salpingoecidae</taxon>
        <taxon>Monosiga</taxon>
    </lineage>
</organism>
<reference evidence="7 8" key="1">
    <citation type="journal article" date="2008" name="Nature">
        <title>The genome of the choanoflagellate Monosiga brevicollis and the origin of metazoans.</title>
        <authorList>
            <consortium name="JGI Sequencing"/>
            <person name="King N."/>
            <person name="Westbrook M.J."/>
            <person name="Young S.L."/>
            <person name="Kuo A."/>
            <person name="Abedin M."/>
            <person name="Chapman J."/>
            <person name="Fairclough S."/>
            <person name="Hellsten U."/>
            <person name="Isogai Y."/>
            <person name="Letunic I."/>
            <person name="Marr M."/>
            <person name="Pincus D."/>
            <person name="Putnam N."/>
            <person name="Rokas A."/>
            <person name="Wright K.J."/>
            <person name="Zuzow R."/>
            <person name="Dirks W."/>
            <person name="Good M."/>
            <person name="Goodstein D."/>
            <person name="Lemons D."/>
            <person name="Li W."/>
            <person name="Lyons J.B."/>
            <person name="Morris A."/>
            <person name="Nichols S."/>
            <person name="Richter D.J."/>
            <person name="Salamov A."/>
            <person name="Bork P."/>
            <person name="Lim W.A."/>
            <person name="Manning G."/>
            <person name="Miller W.T."/>
            <person name="McGinnis W."/>
            <person name="Shapiro H."/>
            <person name="Tjian R."/>
            <person name="Grigoriev I.V."/>
            <person name="Rokhsar D."/>
        </authorList>
    </citation>
    <scope>NUCLEOTIDE SEQUENCE [LARGE SCALE GENOMIC DNA]</scope>
    <source>
        <strain evidence="8">MX1 / ATCC 50154</strain>
    </source>
</reference>
<sequence length="145" mass="15141">MAHHINMTVGSLVMAGGVAGYIKKRSKASLIAGVSTGLMYFGTAYLLTHDQEQLGHDLAVGLSIVLGGAMAKRCVAQQQYDSQSSCPTLHHLVQASLPHNPCCHLPGSAVTAGKFMPGGAVAILAGVAAVYNANKSYEWRNGISF</sequence>
<evidence type="ECO:0000256" key="6">
    <source>
        <dbReference type="SAM" id="Phobius"/>
    </source>
</evidence>
<evidence type="ECO:0000256" key="5">
    <source>
        <dbReference type="ARBA" id="ARBA00023136"/>
    </source>
</evidence>
<dbReference type="PANTHER" id="PTHR12668:SF53">
    <property type="entry name" value="TMEM14 PROTEIN HOMOLOG YJR085C"/>
    <property type="match status" value="1"/>
</dbReference>
<dbReference type="EMBL" id="CH991559">
    <property type="protein sequence ID" value="EDQ87403.1"/>
    <property type="molecule type" value="Genomic_DNA"/>
</dbReference>
<accession>A9V4P1</accession>
<proteinExistence type="inferred from homology"/>
<dbReference type="GeneID" id="5892965"/>
<dbReference type="Pfam" id="PF03647">
    <property type="entry name" value="Tmemb_14"/>
    <property type="match status" value="1"/>
</dbReference>
<comment type="similarity">
    <text evidence="2">Belongs to the TMEM14 family.</text>
</comment>
<name>A9V4P1_MONBE</name>
<evidence type="ECO:0000256" key="4">
    <source>
        <dbReference type="ARBA" id="ARBA00022989"/>
    </source>
</evidence>
<evidence type="ECO:0000256" key="1">
    <source>
        <dbReference type="ARBA" id="ARBA00004370"/>
    </source>
</evidence>
<evidence type="ECO:0008006" key="9">
    <source>
        <dbReference type="Google" id="ProtNLM"/>
    </source>
</evidence>
<dbReference type="InterPro" id="IPR044890">
    <property type="entry name" value="TMEM14_sf"/>
</dbReference>
<evidence type="ECO:0000313" key="8">
    <source>
        <dbReference type="Proteomes" id="UP000001357"/>
    </source>
</evidence>
<protein>
    <recommendedName>
        <fullName evidence="9">Transmembrane protein 14C</fullName>
    </recommendedName>
</protein>
<dbReference type="PANTHER" id="PTHR12668">
    <property type="entry name" value="TRANSMEMBRANE PROTEIN 14, 15"/>
    <property type="match status" value="1"/>
</dbReference>
<dbReference type="Gene3D" id="1.10.10.1740">
    <property type="entry name" value="Transmembrane protein 14-like"/>
    <property type="match status" value="1"/>
</dbReference>